<name>A0A5C4N3R0_9RHOB</name>
<feature type="domain" description="Response regulatory" evidence="6">
    <location>
        <begin position="595"/>
        <end position="705"/>
    </location>
</feature>
<dbReference type="InterPro" id="IPR036097">
    <property type="entry name" value="HisK_dim/P_sf"/>
</dbReference>
<dbReference type="PANTHER" id="PTHR43065:SF42">
    <property type="entry name" value="TWO-COMPONENT SENSOR PPRA"/>
    <property type="match status" value="1"/>
</dbReference>
<dbReference type="Proteomes" id="UP000305887">
    <property type="component" value="Unassembled WGS sequence"/>
</dbReference>
<comment type="catalytic activity">
    <reaction evidence="1">
        <text>ATP + protein L-histidine = ADP + protein N-phospho-L-histidine.</text>
        <dbReference type="EC" id="2.7.13.3"/>
    </reaction>
</comment>
<dbReference type="SMART" id="SM00448">
    <property type="entry name" value="REC"/>
    <property type="match status" value="1"/>
</dbReference>
<dbReference type="EMBL" id="VDFU01000002">
    <property type="protein sequence ID" value="TNC52528.1"/>
    <property type="molecule type" value="Genomic_DNA"/>
</dbReference>
<sequence length="712" mass="77348">MPFVLLTSQGGGVERNPAARRFLDILGNVTFLERPFHPTTLVSLAQSALRGRRRQYEARSRLEALRDSEERYRTLFDSIDEGFCVIEFLDGPHGPLSDYVHLEANPAYSVHAGLADAVGKRVREILPDEAEGWVELYGRVLRTGEPVRFERELVATGRHLELSAFRVEPASRRQVAVLFQDISARKSTEVQLRDSEAALRKLNETLELRVEERTTQLNRLWRLSEDMLARAAFDGMMSAVSPAWTRVLGWTEAELLARPYASFMHPEDAGATLAALTRMAETGEPARYENRIARRDGGWTPIEWTVAPEPDGSNFIAVGRDLSDVRQREADLQTAQEALRQAQKMEAMGQLTGGVAHDFNNLLTPIIGSLDRLLVRGLGTDRERRLMAGALESAERAKTLVQRLLAFARRQPLQATAVDLPRLVQGMADLIGATLGPKIQMRLDVVPDLPPARADANQVEMALLNLAVNARDAMPDGGTLSVAASVESVRGGHRSGVKAGHYIRLSVADTGTGMDKVTLGRAVEPFFSTKGIGKGTGLGLSMVHGLAAQLGGGLTIRSAVGQGTTVELWLPVSSEPIAEAVTASAVASRPSTRGCALLVDDEDLVRMSTADMLVDFGFDVIEAGSAEAALQLIEDGAPFDLLVTDHLMPGMTGAQLAREVKVRRPGLPVLIVSGYAEVDGLAPDLPRLVKPFRAAELAERVASILPDEERVG</sequence>
<dbReference type="InterPro" id="IPR035965">
    <property type="entry name" value="PAS-like_dom_sf"/>
</dbReference>
<evidence type="ECO:0000256" key="1">
    <source>
        <dbReference type="ARBA" id="ARBA00000085"/>
    </source>
</evidence>
<dbReference type="EC" id="2.7.13.3" evidence="2"/>
<dbReference type="SUPFAM" id="SSF52172">
    <property type="entry name" value="CheY-like"/>
    <property type="match status" value="1"/>
</dbReference>
<dbReference type="Gene3D" id="3.40.50.2300">
    <property type="match status" value="1"/>
</dbReference>
<accession>A0A5C4N3R0</accession>
<dbReference type="CDD" id="cd00130">
    <property type="entry name" value="PAS"/>
    <property type="match status" value="1"/>
</dbReference>
<dbReference type="SUPFAM" id="SSF55785">
    <property type="entry name" value="PYP-like sensor domain (PAS domain)"/>
    <property type="match status" value="2"/>
</dbReference>
<evidence type="ECO:0000256" key="2">
    <source>
        <dbReference type="ARBA" id="ARBA00012438"/>
    </source>
</evidence>
<gene>
    <name evidence="8" type="ORF">FHG66_02125</name>
</gene>
<feature type="domain" description="PAS" evidence="7">
    <location>
        <begin position="234"/>
        <end position="283"/>
    </location>
</feature>
<comment type="caution">
    <text evidence="8">The sequence shown here is derived from an EMBL/GenBank/DDBJ whole genome shotgun (WGS) entry which is preliminary data.</text>
</comment>
<proteinExistence type="predicted"/>
<dbReference type="Gene3D" id="3.30.565.10">
    <property type="entry name" value="Histidine kinase-like ATPase, C-terminal domain"/>
    <property type="match status" value="1"/>
</dbReference>
<dbReference type="InterPro" id="IPR013655">
    <property type="entry name" value="PAS_fold_3"/>
</dbReference>
<organism evidence="8 9">
    <name type="scientific">Rubellimicrobium rubrum</name>
    <dbReference type="NCBI Taxonomy" id="2585369"/>
    <lineage>
        <taxon>Bacteria</taxon>
        <taxon>Pseudomonadati</taxon>
        <taxon>Pseudomonadota</taxon>
        <taxon>Alphaproteobacteria</taxon>
        <taxon>Rhodobacterales</taxon>
        <taxon>Roseobacteraceae</taxon>
        <taxon>Rubellimicrobium</taxon>
    </lineage>
</organism>
<dbReference type="InterPro" id="IPR005467">
    <property type="entry name" value="His_kinase_dom"/>
</dbReference>
<dbReference type="InterPro" id="IPR004358">
    <property type="entry name" value="Sig_transdc_His_kin-like_C"/>
</dbReference>
<dbReference type="Pfam" id="PF08448">
    <property type="entry name" value="PAS_4"/>
    <property type="match status" value="1"/>
</dbReference>
<reference evidence="8 9" key="1">
    <citation type="submission" date="2019-06" db="EMBL/GenBank/DDBJ databases">
        <title>YIM 131921 draft genome.</title>
        <authorList>
            <person name="Jiang L."/>
        </authorList>
    </citation>
    <scope>NUCLEOTIDE SEQUENCE [LARGE SCALE GENOMIC DNA]</scope>
    <source>
        <strain evidence="8 9">YIM 131921</strain>
    </source>
</reference>
<keyword evidence="9" id="KW-1185">Reference proteome</keyword>
<keyword evidence="3 4" id="KW-0597">Phosphoprotein</keyword>
<dbReference type="PROSITE" id="PS50112">
    <property type="entry name" value="PAS"/>
    <property type="match status" value="1"/>
</dbReference>
<dbReference type="SUPFAM" id="SSF47384">
    <property type="entry name" value="Homodimeric domain of signal transducing histidine kinase"/>
    <property type="match status" value="1"/>
</dbReference>
<dbReference type="SMART" id="SM00387">
    <property type="entry name" value="HATPase_c"/>
    <property type="match status" value="1"/>
</dbReference>
<evidence type="ECO:0000256" key="3">
    <source>
        <dbReference type="ARBA" id="ARBA00022553"/>
    </source>
</evidence>
<evidence type="ECO:0000259" key="6">
    <source>
        <dbReference type="PROSITE" id="PS50110"/>
    </source>
</evidence>
<dbReference type="PANTHER" id="PTHR43065">
    <property type="entry name" value="SENSOR HISTIDINE KINASE"/>
    <property type="match status" value="1"/>
</dbReference>
<dbReference type="CDD" id="cd00082">
    <property type="entry name" value="HisKA"/>
    <property type="match status" value="1"/>
</dbReference>
<dbReference type="GO" id="GO:0000155">
    <property type="term" value="F:phosphorelay sensor kinase activity"/>
    <property type="evidence" value="ECO:0007669"/>
    <property type="project" value="InterPro"/>
</dbReference>
<dbReference type="InterPro" id="IPR036890">
    <property type="entry name" value="HATPase_C_sf"/>
</dbReference>
<dbReference type="InterPro" id="IPR000014">
    <property type="entry name" value="PAS"/>
</dbReference>
<dbReference type="PROSITE" id="PS50110">
    <property type="entry name" value="RESPONSE_REGULATORY"/>
    <property type="match status" value="1"/>
</dbReference>
<evidence type="ECO:0000259" key="7">
    <source>
        <dbReference type="PROSITE" id="PS50112"/>
    </source>
</evidence>
<protein>
    <recommendedName>
        <fullName evidence="2">histidine kinase</fullName>
        <ecNumber evidence="2">2.7.13.3</ecNumber>
    </recommendedName>
</protein>
<dbReference type="PROSITE" id="PS50109">
    <property type="entry name" value="HIS_KIN"/>
    <property type="match status" value="1"/>
</dbReference>
<dbReference type="SUPFAM" id="SSF55874">
    <property type="entry name" value="ATPase domain of HSP90 chaperone/DNA topoisomerase II/histidine kinase"/>
    <property type="match status" value="1"/>
</dbReference>
<dbReference type="Pfam" id="PF00512">
    <property type="entry name" value="HisKA"/>
    <property type="match status" value="1"/>
</dbReference>
<evidence type="ECO:0000313" key="9">
    <source>
        <dbReference type="Proteomes" id="UP000305887"/>
    </source>
</evidence>
<dbReference type="AlphaFoldDB" id="A0A5C4N3R0"/>
<dbReference type="PRINTS" id="PR00344">
    <property type="entry name" value="BCTRLSENSOR"/>
</dbReference>
<dbReference type="InterPro" id="IPR001789">
    <property type="entry name" value="Sig_transdc_resp-reg_receiver"/>
</dbReference>
<dbReference type="NCBIfam" id="TIGR00229">
    <property type="entry name" value="sensory_box"/>
    <property type="match status" value="1"/>
</dbReference>
<evidence type="ECO:0000259" key="5">
    <source>
        <dbReference type="PROSITE" id="PS50109"/>
    </source>
</evidence>
<dbReference type="Gene3D" id="3.30.450.20">
    <property type="entry name" value="PAS domain"/>
    <property type="match status" value="2"/>
</dbReference>
<dbReference type="OrthoDB" id="9796100at2"/>
<dbReference type="Gene3D" id="1.10.287.130">
    <property type="match status" value="1"/>
</dbReference>
<feature type="modified residue" description="4-aspartylphosphate" evidence="4">
    <location>
        <position position="645"/>
    </location>
</feature>
<dbReference type="Pfam" id="PF00072">
    <property type="entry name" value="Response_reg"/>
    <property type="match status" value="1"/>
</dbReference>
<dbReference type="InterPro" id="IPR013656">
    <property type="entry name" value="PAS_4"/>
</dbReference>
<evidence type="ECO:0000256" key="4">
    <source>
        <dbReference type="PROSITE-ProRule" id="PRU00169"/>
    </source>
</evidence>
<feature type="domain" description="Histidine kinase" evidence="5">
    <location>
        <begin position="354"/>
        <end position="574"/>
    </location>
</feature>
<evidence type="ECO:0000313" key="8">
    <source>
        <dbReference type="EMBL" id="TNC52528.1"/>
    </source>
</evidence>
<dbReference type="InterPro" id="IPR003661">
    <property type="entry name" value="HisK_dim/P_dom"/>
</dbReference>
<dbReference type="Pfam" id="PF02518">
    <property type="entry name" value="HATPase_c"/>
    <property type="match status" value="1"/>
</dbReference>
<dbReference type="SMART" id="SM00091">
    <property type="entry name" value="PAS"/>
    <property type="match status" value="2"/>
</dbReference>
<dbReference type="InterPro" id="IPR003594">
    <property type="entry name" value="HATPase_dom"/>
</dbReference>
<dbReference type="Pfam" id="PF08447">
    <property type="entry name" value="PAS_3"/>
    <property type="match status" value="1"/>
</dbReference>
<dbReference type="SMART" id="SM00388">
    <property type="entry name" value="HisKA"/>
    <property type="match status" value="1"/>
</dbReference>
<dbReference type="InterPro" id="IPR011006">
    <property type="entry name" value="CheY-like_superfamily"/>
</dbReference>